<dbReference type="InterPro" id="IPR050457">
    <property type="entry name" value="ZnFinger_BTB_dom_contain"/>
</dbReference>
<evidence type="ECO:0000256" key="10">
    <source>
        <dbReference type="PROSITE-ProRule" id="PRU00042"/>
    </source>
</evidence>
<keyword evidence="7" id="KW-0805">Transcription regulation</keyword>
<feature type="domain" description="C2H2-type" evidence="13">
    <location>
        <begin position="382"/>
        <end position="409"/>
    </location>
</feature>
<proteinExistence type="inferred from homology"/>
<dbReference type="GO" id="GO:0008270">
    <property type="term" value="F:zinc ion binding"/>
    <property type="evidence" value="ECO:0007669"/>
    <property type="project" value="UniProtKB-KW"/>
</dbReference>
<feature type="region of interest" description="Disordered" evidence="11">
    <location>
        <begin position="150"/>
        <end position="178"/>
    </location>
</feature>
<dbReference type="GO" id="GO:0000981">
    <property type="term" value="F:DNA-binding transcription factor activity, RNA polymerase II-specific"/>
    <property type="evidence" value="ECO:0007669"/>
    <property type="project" value="TreeGrafter"/>
</dbReference>
<dbReference type="OrthoDB" id="8922241at2759"/>
<dbReference type="PROSITE" id="PS50157">
    <property type="entry name" value="ZINC_FINGER_C2H2_2"/>
    <property type="match status" value="3"/>
</dbReference>
<protein>
    <submittedName>
        <fullName evidence="14">Zinc finger and BTB domain-containing protein 16-A</fullName>
    </submittedName>
</protein>
<reference evidence="14 15" key="1">
    <citation type="journal article" date="2019" name="Genome Biol. Evol.">
        <title>Whole-Genome Sequencing of the Giant Devil Catfish, Bagarius yarrelli.</title>
        <authorList>
            <person name="Jiang W."/>
            <person name="Lv Y."/>
            <person name="Cheng L."/>
            <person name="Yang K."/>
            <person name="Chao B."/>
            <person name="Wang X."/>
            <person name="Li Y."/>
            <person name="Pan X."/>
            <person name="You X."/>
            <person name="Zhang Y."/>
            <person name="Yang J."/>
            <person name="Li J."/>
            <person name="Zhang X."/>
            <person name="Liu S."/>
            <person name="Sun C."/>
            <person name="Yang J."/>
            <person name="Shi Q."/>
        </authorList>
    </citation>
    <scope>NUCLEOTIDE SEQUENCE [LARGE SCALE GENOMIC DNA]</scope>
    <source>
        <strain evidence="14">JWS20170419001</strain>
        <tissue evidence="14">Muscle</tissue>
    </source>
</reference>
<dbReference type="EMBL" id="VCAZ01000014">
    <property type="protein sequence ID" value="TSK49688.1"/>
    <property type="molecule type" value="Genomic_DNA"/>
</dbReference>
<evidence type="ECO:0000259" key="13">
    <source>
        <dbReference type="PROSITE" id="PS50157"/>
    </source>
</evidence>
<dbReference type="Gene3D" id="3.30.710.10">
    <property type="entry name" value="Potassium Channel Kv1.1, Chain A"/>
    <property type="match status" value="1"/>
</dbReference>
<dbReference type="AlphaFoldDB" id="A0A556TRZ8"/>
<keyword evidence="15" id="KW-1185">Reference proteome</keyword>
<dbReference type="SUPFAM" id="SSF54695">
    <property type="entry name" value="POZ domain"/>
    <property type="match status" value="1"/>
</dbReference>
<evidence type="ECO:0000256" key="1">
    <source>
        <dbReference type="ARBA" id="ARBA00004123"/>
    </source>
</evidence>
<keyword evidence="8" id="KW-0804">Transcription</keyword>
<evidence type="ECO:0000256" key="7">
    <source>
        <dbReference type="ARBA" id="ARBA00023015"/>
    </source>
</evidence>
<dbReference type="GO" id="GO:0005634">
    <property type="term" value="C:nucleus"/>
    <property type="evidence" value="ECO:0007669"/>
    <property type="project" value="UniProtKB-SubCell"/>
</dbReference>
<dbReference type="Pfam" id="PF00651">
    <property type="entry name" value="BTB"/>
    <property type="match status" value="1"/>
</dbReference>
<keyword evidence="6" id="KW-0862">Zinc</keyword>
<evidence type="ECO:0000256" key="8">
    <source>
        <dbReference type="ARBA" id="ARBA00023163"/>
    </source>
</evidence>
<evidence type="ECO:0000313" key="15">
    <source>
        <dbReference type="Proteomes" id="UP000319801"/>
    </source>
</evidence>
<dbReference type="InterPro" id="IPR011333">
    <property type="entry name" value="SKP1/BTB/POZ_sf"/>
</dbReference>
<evidence type="ECO:0000256" key="11">
    <source>
        <dbReference type="SAM" id="MobiDB-lite"/>
    </source>
</evidence>
<dbReference type="PANTHER" id="PTHR46105:SF6">
    <property type="entry name" value="ZINC FINGER AND BTB DOMAIN-CONTAINING PROTEIN 7A"/>
    <property type="match status" value="1"/>
</dbReference>
<evidence type="ECO:0000256" key="3">
    <source>
        <dbReference type="ARBA" id="ARBA00022723"/>
    </source>
</evidence>
<evidence type="ECO:0000259" key="12">
    <source>
        <dbReference type="PROSITE" id="PS50097"/>
    </source>
</evidence>
<dbReference type="Pfam" id="PF00096">
    <property type="entry name" value="zf-C2H2"/>
    <property type="match status" value="2"/>
</dbReference>
<evidence type="ECO:0000313" key="14">
    <source>
        <dbReference type="EMBL" id="TSK49688.1"/>
    </source>
</evidence>
<evidence type="ECO:0000256" key="2">
    <source>
        <dbReference type="ARBA" id="ARBA00006991"/>
    </source>
</evidence>
<comment type="caution">
    <text evidence="14">The sequence shown here is derived from an EMBL/GenBank/DDBJ whole genome shotgun (WGS) entry which is preliminary data.</text>
</comment>
<feature type="domain" description="C2H2-type" evidence="13">
    <location>
        <begin position="410"/>
        <end position="437"/>
    </location>
</feature>
<keyword evidence="3" id="KW-0479">Metal-binding</keyword>
<gene>
    <name evidence="14" type="ORF">Baya_4890</name>
</gene>
<evidence type="ECO:0000256" key="5">
    <source>
        <dbReference type="ARBA" id="ARBA00022771"/>
    </source>
</evidence>
<dbReference type="GO" id="GO:0000978">
    <property type="term" value="F:RNA polymerase II cis-regulatory region sequence-specific DNA binding"/>
    <property type="evidence" value="ECO:0007669"/>
    <property type="project" value="TreeGrafter"/>
</dbReference>
<evidence type="ECO:0000256" key="9">
    <source>
        <dbReference type="ARBA" id="ARBA00023242"/>
    </source>
</evidence>
<dbReference type="InterPro" id="IPR036236">
    <property type="entry name" value="Znf_C2H2_sf"/>
</dbReference>
<dbReference type="InterPro" id="IPR013087">
    <property type="entry name" value="Znf_C2H2_type"/>
</dbReference>
<dbReference type="Proteomes" id="UP000319801">
    <property type="component" value="Unassembled WGS sequence"/>
</dbReference>
<dbReference type="PROSITE" id="PS50097">
    <property type="entry name" value="BTB"/>
    <property type="match status" value="1"/>
</dbReference>
<dbReference type="SMART" id="SM00225">
    <property type="entry name" value="BTB"/>
    <property type="match status" value="1"/>
</dbReference>
<dbReference type="Gene3D" id="3.30.160.60">
    <property type="entry name" value="Classic Zinc Finger"/>
    <property type="match status" value="2"/>
</dbReference>
<dbReference type="FunFam" id="3.30.160.60:FF:000553">
    <property type="entry name" value="Zinc finger and BTB domain-containing protein 16"/>
    <property type="match status" value="1"/>
</dbReference>
<dbReference type="PROSITE" id="PS00028">
    <property type="entry name" value="ZINC_FINGER_C2H2_1"/>
    <property type="match status" value="2"/>
</dbReference>
<feature type="domain" description="BTB" evidence="12">
    <location>
        <begin position="26"/>
        <end position="92"/>
    </location>
</feature>
<dbReference type="InterPro" id="IPR000210">
    <property type="entry name" value="BTB/POZ_dom"/>
</dbReference>
<feature type="domain" description="C2H2-type" evidence="13">
    <location>
        <begin position="438"/>
        <end position="465"/>
    </location>
</feature>
<dbReference type="PANTHER" id="PTHR46105">
    <property type="entry name" value="AGAP004733-PA"/>
    <property type="match status" value="1"/>
</dbReference>
<dbReference type="SUPFAM" id="SSF57667">
    <property type="entry name" value="beta-beta-alpha zinc fingers"/>
    <property type="match status" value="2"/>
</dbReference>
<keyword evidence="9" id="KW-0539">Nucleus</keyword>
<keyword evidence="4" id="KW-0677">Repeat</keyword>
<sequence length="509" mass="57936">MIRIQNPHPLPFLHQTEMFLRAGALCDTVLTVEGYKFKAHALVLSWASKTFERQLINQNPAKGYTCTVEGVSPQTVKQILDYVYSAYVEVPKRDIPDLLRGAQHLEVQSLMEQFELQMGIRDRVKVREERSSPDIDVRKCDSIKKIPFSDEASLSSSPPLTHFDHERSQSVTSLSPPPQIPMAITVASPAASREPFSSTPSLAQNLSLQWPLVNPSRHMVLTYADLMAFQHMVAYSYPTSMYPFLQHSLQFQMPSSLVGYPGLLHPQHLLRPRPLAFDGQLEPEIKRKTDLISPVQTRPEAISEARVSKLKVHSDKESHCGHGKSMENTWRRCSRSASSGHVTEHRGLPKGTKDATQSLGELEVFASKRSEMKLMVLKENQHECKFCQRDMKGKRSLHSLRRGHRGEKPYQCKHCNKRFSLKHQLDTHLRVHTGEKPFECRLCGQRSRDYSAMIKHLRTHGGATPYQCTLCLEFCSSLVTMQKHLKSHPSQDFPSNWSLSSTYLYTCHA</sequence>
<accession>A0A556TRZ8</accession>
<evidence type="ECO:0000256" key="6">
    <source>
        <dbReference type="ARBA" id="ARBA00022833"/>
    </source>
</evidence>
<evidence type="ECO:0000256" key="4">
    <source>
        <dbReference type="ARBA" id="ARBA00022737"/>
    </source>
</evidence>
<comment type="similarity">
    <text evidence="2">Belongs to the krueppel C2H2-type zinc-finger protein family.</text>
</comment>
<keyword evidence="5 10" id="KW-0863">Zinc-finger</keyword>
<comment type="subcellular location">
    <subcellularLocation>
        <location evidence="1">Nucleus</location>
    </subcellularLocation>
</comment>
<name>A0A556TRZ8_BAGYA</name>
<dbReference type="FunFam" id="3.30.160.60:FF:002171">
    <property type="entry name" value="Zinc finger and BTB domain-containing protein 16"/>
    <property type="match status" value="1"/>
</dbReference>
<dbReference type="SMART" id="SM00355">
    <property type="entry name" value="ZnF_C2H2"/>
    <property type="match status" value="3"/>
</dbReference>
<organism evidence="14 15">
    <name type="scientific">Bagarius yarrelli</name>
    <name type="common">Goonch</name>
    <name type="synonym">Bagrus yarrelli</name>
    <dbReference type="NCBI Taxonomy" id="175774"/>
    <lineage>
        <taxon>Eukaryota</taxon>
        <taxon>Metazoa</taxon>
        <taxon>Chordata</taxon>
        <taxon>Craniata</taxon>
        <taxon>Vertebrata</taxon>
        <taxon>Euteleostomi</taxon>
        <taxon>Actinopterygii</taxon>
        <taxon>Neopterygii</taxon>
        <taxon>Teleostei</taxon>
        <taxon>Ostariophysi</taxon>
        <taxon>Siluriformes</taxon>
        <taxon>Sisoridae</taxon>
        <taxon>Sisorinae</taxon>
        <taxon>Bagarius</taxon>
    </lineage>
</organism>